<feature type="region of interest" description="Disordered" evidence="1">
    <location>
        <begin position="496"/>
        <end position="607"/>
    </location>
</feature>
<feature type="compositionally biased region" description="Gly residues" evidence="1">
    <location>
        <begin position="506"/>
        <end position="515"/>
    </location>
</feature>
<evidence type="ECO:0000256" key="1">
    <source>
        <dbReference type="SAM" id="MobiDB-lite"/>
    </source>
</evidence>
<organism evidence="2">
    <name type="scientific">Pandoravirus macleodensis</name>
    <dbReference type="NCBI Taxonomy" id="2107707"/>
    <lineage>
        <taxon>Viruses</taxon>
        <taxon>Pandoravirus</taxon>
    </lineage>
</organism>
<feature type="compositionally biased region" description="Basic and acidic residues" evidence="1">
    <location>
        <begin position="398"/>
        <end position="411"/>
    </location>
</feature>
<proteinExistence type="predicted"/>
<feature type="compositionally biased region" description="Low complexity" evidence="1">
    <location>
        <begin position="555"/>
        <end position="568"/>
    </location>
</feature>
<dbReference type="EMBL" id="MG011691">
    <property type="protein sequence ID" value="AVK76911.1"/>
    <property type="molecule type" value="Genomic_DNA"/>
</dbReference>
<sequence length="728" mass="76696">MEARGLAMPLLPGEGDRRGARAEAAPTAAPTDGASASYYAMFMKAIHAGGLHGGIFHEEGPLTLLQCMERAAHECLALVDEALVRKGFSGRAYEDALGRALDTFNYWTDAMLGEETQRIVDAHPQIDTVLFRAVCATYVRHVHGDVLRASGQRASIRVPPFGSFVREFFRHLAADAYVRSAAYFDRARLAERKLVHADAVRAALDLCMRGNVTYVAAPPPATPSSATSASSPISSSSSSSTTSSSSSTSSSAPSTPSSSSTVSTPSASISSTPTSSSSTASAATPAPSRPPFAAVTAAIPANPLMPRSASSLALHNASARQSASSRAAPVPMSPLASLDTETFALRGPGATHAAARQHALVTDHGTRADAGALATDTRAARLHSAHDLPENAGMRHTPIGDRASRSSDAMDIRANTHHRAGPMRHHGRKMGPYEPSANGDDDVDEGEDEDDPPADPHRSFGLSHAGHGVNTVRGGNGTFNGVHRFTGAAHMTNDFGYHRGAESSGNGSGTSGDNGDGNDDDSATEHGAFGGGSRAAQPQAWGMRQHQARVKADYQPANAPQQQPSAASWNMLGRPEPSASLQPPHRPPWANAQRQQAAPHANGARRVGTRPVIRLVDQPAMPHYVPELLHATDNPVGDADANAHGAEWRSATTAPGLHGGYVGKDNNHLHNNLRDLGDPDGSDLDDDDNIDDSHHNNNNDNIDRGETNGIDNRHRLLQGDMDDGQWTE</sequence>
<dbReference type="KEGG" id="vg:36841366"/>
<evidence type="ECO:0000313" key="2">
    <source>
        <dbReference type="EMBL" id="AVK76911.1"/>
    </source>
</evidence>
<feature type="compositionally biased region" description="Basic and acidic residues" evidence="1">
    <location>
        <begin position="691"/>
        <end position="714"/>
    </location>
</feature>
<name>A0A2U7UEL3_9VIRU</name>
<feature type="region of interest" description="Disordered" evidence="1">
    <location>
        <begin position="384"/>
        <end position="475"/>
    </location>
</feature>
<reference evidence="2" key="1">
    <citation type="journal article" date="2018" name="Nat. Commun.">
        <title>Diversity and evolution of the emerging Pandoraviridae family.</title>
        <authorList>
            <person name="Legendre M."/>
            <person name="Fabre E."/>
            <person name="Poirot O."/>
            <person name="Jeudy S."/>
            <person name="Lartigue A."/>
            <person name="Alempic J.M."/>
            <person name="Beucher L."/>
            <person name="Philippe N."/>
            <person name="Bertaux L."/>
            <person name="Christo-Foroux E."/>
            <person name="Labadie K."/>
            <person name="Coute Y."/>
            <person name="Abergel C."/>
            <person name="Claverie J.M."/>
        </authorList>
    </citation>
    <scope>NUCLEOTIDE SEQUENCE [LARGE SCALE GENOMIC DNA]</scope>
    <source>
        <strain evidence="2">Macleodensis</strain>
    </source>
</reference>
<accession>A0A2U7UEL3</accession>
<gene>
    <name evidence="2" type="ORF">pmac_cds_223</name>
</gene>
<feature type="compositionally biased region" description="Low complexity" evidence="1">
    <location>
        <begin position="223"/>
        <end position="286"/>
    </location>
</feature>
<feature type="region of interest" description="Disordered" evidence="1">
    <location>
        <begin position="1"/>
        <end position="31"/>
    </location>
</feature>
<dbReference type="Proteomes" id="UP000249758">
    <property type="component" value="Segment"/>
</dbReference>
<feature type="compositionally biased region" description="Acidic residues" evidence="1">
    <location>
        <begin position="678"/>
        <end position="690"/>
    </location>
</feature>
<feature type="region of interest" description="Disordered" evidence="1">
    <location>
        <begin position="219"/>
        <end position="289"/>
    </location>
</feature>
<feature type="compositionally biased region" description="Low complexity" evidence="1">
    <location>
        <begin position="22"/>
        <end position="31"/>
    </location>
</feature>
<feature type="compositionally biased region" description="Basic residues" evidence="1">
    <location>
        <begin position="415"/>
        <end position="429"/>
    </location>
</feature>
<protein>
    <submittedName>
        <fullName evidence="2">Uncharacterized protein</fullName>
    </submittedName>
</protein>
<feature type="compositionally biased region" description="Acidic residues" evidence="1">
    <location>
        <begin position="439"/>
        <end position="453"/>
    </location>
</feature>
<dbReference type="GeneID" id="36841366"/>
<feature type="region of interest" description="Disordered" evidence="1">
    <location>
        <begin position="670"/>
        <end position="728"/>
    </location>
</feature>
<dbReference type="RefSeq" id="YP_009480907.1">
    <property type="nucleotide sequence ID" value="NC_037665.1"/>
</dbReference>